<accession>A0A7G1HUH2</accession>
<reference evidence="3" key="1">
    <citation type="submission" date="2020-07" db="EMBL/GenBank/DDBJ databases">
        <title>Complete genome sequencing of Coprobacter sp. strain 2CBH44.</title>
        <authorList>
            <person name="Sakamoto M."/>
            <person name="Murakami T."/>
            <person name="Mori H."/>
        </authorList>
    </citation>
    <scope>NUCLEOTIDE SEQUENCE [LARGE SCALE GENOMIC DNA]</scope>
    <source>
        <strain evidence="3">2CBH44</strain>
    </source>
</reference>
<keyword evidence="3" id="KW-1185">Reference proteome</keyword>
<feature type="domain" description="Nitroreductase" evidence="1">
    <location>
        <begin position="95"/>
        <end position="178"/>
    </location>
</feature>
<dbReference type="PANTHER" id="PTHR23026">
    <property type="entry name" value="NADPH NITROREDUCTASE"/>
    <property type="match status" value="1"/>
</dbReference>
<dbReference type="EMBL" id="AP023322">
    <property type="protein sequence ID" value="BCI62663.1"/>
    <property type="molecule type" value="Genomic_DNA"/>
</dbReference>
<evidence type="ECO:0000313" key="2">
    <source>
        <dbReference type="EMBL" id="BCI62663.1"/>
    </source>
</evidence>
<dbReference type="AlphaFoldDB" id="A0A7G1HUH2"/>
<dbReference type="SUPFAM" id="SSF55469">
    <property type="entry name" value="FMN-dependent nitroreductase-like"/>
    <property type="match status" value="1"/>
</dbReference>
<dbReference type="RefSeq" id="WP_021931323.1">
    <property type="nucleotide sequence ID" value="NZ_AP023322.1"/>
</dbReference>
<evidence type="ECO:0000259" key="1">
    <source>
        <dbReference type="Pfam" id="PF00881"/>
    </source>
</evidence>
<dbReference type="GO" id="GO:0016491">
    <property type="term" value="F:oxidoreductase activity"/>
    <property type="evidence" value="ECO:0007669"/>
    <property type="project" value="InterPro"/>
</dbReference>
<gene>
    <name evidence="2" type="ORF">Cop2CBH44_10160</name>
</gene>
<dbReference type="CDD" id="cd02150">
    <property type="entry name" value="nitroreductase"/>
    <property type="match status" value="1"/>
</dbReference>
<dbReference type="PANTHER" id="PTHR23026:SF123">
    <property type="entry name" value="NAD(P)H NITROREDUCTASE RV3131-RELATED"/>
    <property type="match status" value="1"/>
</dbReference>
<dbReference type="InterPro" id="IPR050627">
    <property type="entry name" value="Nitroreductase/BluB"/>
</dbReference>
<dbReference type="InterPro" id="IPR029479">
    <property type="entry name" value="Nitroreductase"/>
</dbReference>
<feature type="domain" description="Nitroreductase" evidence="1">
    <location>
        <begin position="41"/>
        <end position="87"/>
    </location>
</feature>
<dbReference type="Pfam" id="PF00881">
    <property type="entry name" value="Nitroreductase"/>
    <property type="match status" value="2"/>
</dbReference>
<name>A0A7G1HUH2_9BACT</name>
<dbReference type="InterPro" id="IPR000415">
    <property type="entry name" value="Nitroreductase-like"/>
</dbReference>
<dbReference type="PROSITE" id="PS51257">
    <property type="entry name" value="PROKAR_LIPOPROTEIN"/>
    <property type="match status" value="1"/>
</dbReference>
<proteinExistence type="predicted"/>
<sequence length="199" mass="22311">MKKKLEVVVLISIIIVSVSCTSTSQKIDNDMEITPAIENIFSRKSVRSYEDKDIEKEKIALLLQAAMAAPSGRDLRPWEFIVLNDRTILDSLSVKLPYAKMLNHARCAIVVCGDSVRSSYWYLDCSLAAGNILLAAESLGLGAVWTAAYPYRDRIQSIRTFVSMPGRVLPLCIIPVGYPSTEVKPKQKFDEKKIHYNGW</sequence>
<dbReference type="Gene3D" id="3.40.109.10">
    <property type="entry name" value="NADH Oxidase"/>
    <property type="match status" value="1"/>
</dbReference>
<protein>
    <submittedName>
        <fullName evidence="2">NAD(P)H nitroreductase</fullName>
    </submittedName>
</protein>
<dbReference type="KEGG" id="copr:Cop2CBH44_10160"/>
<evidence type="ECO:0000313" key="3">
    <source>
        <dbReference type="Proteomes" id="UP000594042"/>
    </source>
</evidence>
<dbReference type="Proteomes" id="UP000594042">
    <property type="component" value="Chromosome"/>
</dbReference>
<organism evidence="2 3">
    <name type="scientific">Coprobacter secundus subsp. similis</name>
    <dbReference type="NCBI Taxonomy" id="2751153"/>
    <lineage>
        <taxon>Bacteria</taxon>
        <taxon>Pseudomonadati</taxon>
        <taxon>Bacteroidota</taxon>
        <taxon>Bacteroidia</taxon>
        <taxon>Bacteroidales</taxon>
        <taxon>Barnesiellaceae</taxon>
        <taxon>Coprobacter</taxon>
    </lineage>
</organism>